<reference evidence="3" key="1">
    <citation type="submission" date="2016-10" db="EMBL/GenBank/DDBJ databases">
        <authorList>
            <person name="Varghese N."/>
            <person name="Submissions S."/>
        </authorList>
    </citation>
    <scope>NUCLEOTIDE SEQUENCE [LARGE SCALE GENOMIC DNA]</scope>
    <source>
        <strain evidence="3">DSM 23095</strain>
    </source>
</reference>
<accession>A0A1G6T2W2</accession>
<keyword evidence="2" id="KW-0238">DNA-binding</keyword>
<evidence type="ECO:0000313" key="3">
    <source>
        <dbReference type="Proteomes" id="UP000199060"/>
    </source>
</evidence>
<evidence type="ECO:0000259" key="1">
    <source>
        <dbReference type="Pfam" id="PF04326"/>
    </source>
</evidence>
<dbReference type="InterPro" id="IPR007421">
    <property type="entry name" value="Schlafen_AlbA_2_dom"/>
</dbReference>
<gene>
    <name evidence="2" type="ORF">SAMN04488104_102043</name>
</gene>
<protein>
    <submittedName>
        <fullName evidence="2">Putative DNA-binding domain-containing protein</fullName>
    </submittedName>
</protein>
<dbReference type="RefSeq" id="WP_087939802.1">
    <property type="nucleotide sequence ID" value="NZ_FNAC01000020.1"/>
</dbReference>
<dbReference type="STRING" id="686796.SAMN04488104_102043"/>
<organism evidence="2 3">
    <name type="scientific">Algoriphagus faecimaris</name>
    <dbReference type="NCBI Taxonomy" id="686796"/>
    <lineage>
        <taxon>Bacteria</taxon>
        <taxon>Pseudomonadati</taxon>
        <taxon>Bacteroidota</taxon>
        <taxon>Cytophagia</taxon>
        <taxon>Cytophagales</taxon>
        <taxon>Cyclobacteriaceae</taxon>
        <taxon>Algoriphagus</taxon>
    </lineage>
</organism>
<dbReference type="Proteomes" id="UP000199060">
    <property type="component" value="Unassembled WGS sequence"/>
</dbReference>
<dbReference type="Gene3D" id="3.30.950.30">
    <property type="entry name" value="Schlafen, AAA domain"/>
    <property type="match status" value="1"/>
</dbReference>
<dbReference type="OrthoDB" id="9810282at2"/>
<sequence>MNSENIEEDFIERTLKSQEDTRLEFKQKITSKRKIAKTIAAMANALGGTILIGISDQKRVVGIDPEEERYMVESANAAYCVPPAQLTTEEIRWEDPNPSPYEEVEKLILKVNITKSKEGPISYLSTDGSLKKYKREGDQSKLIV</sequence>
<proteinExistence type="predicted"/>
<dbReference type="AlphaFoldDB" id="A0A1G6T2W2"/>
<evidence type="ECO:0000313" key="2">
    <source>
        <dbReference type="EMBL" id="SDD23472.1"/>
    </source>
</evidence>
<dbReference type="GO" id="GO:0003677">
    <property type="term" value="F:DNA binding"/>
    <property type="evidence" value="ECO:0007669"/>
    <property type="project" value="UniProtKB-KW"/>
</dbReference>
<keyword evidence="3" id="KW-1185">Reference proteome</keyword>
<dbReference type="Pfam" id="PF04326">
    <property type="entry name" value="SLFN_AlbA_2"/>
    <property type="match status" value="1"/>
</dbReference>
<dbReference type="EMBL" id="FNAC01000020">
    <property type="protein sequence ID" value="SDD23472.1"/>
    <property type="molecule type" value="Genomic_DNA"/>
</dbReference>
<feature type="domain" description="Schlafen AlbA-2" evidence="1">
    <location>
        <begin position="19"/>
        <end position="142"/>
    </location>
</feature>
<name>A0A1G6T2W2_9BACT</name>
<dbReference type="PANTHER" id="PTHR30595:SF6">
    <property type="entry name" value="SCHLAFEN ALBA-2 DOMAIN-CONTAINING PROTEIN"/>
    <property type="match status" value="1"/>
</dbReference>
<dbReference type="InterPro" id="IPR038461">
    <property type="entry name" value="Schlafen_AlbA_2_dom_sf"/>
</dbReference>
<dbReference type="PANTHER" id="PTHR30595">
    <property type="entry name" value="GLPR-RELATED TRANSCRIPTIONAL REPRESSOR"/>
    <property type="match status" value="1"/>
</dbReference>